<evidence type="ECO:0000313" key="2">
    <source>
        <dbReference type="Proteomes" id="UP000249818"/>
    </source>
</evidence>
<sequence length="188" mass="21009">MSPTTGAGTMAAPREVRTLDRRRRKGRHEYFLLAGGKTRIAAVCGSVTMVDPAKAVQEVVQLHQFLGALFGDIRVCDPYFDYATVEHLDACSPQCTIDILTTNIRDSGKLRRLLNVAQASGRDIHVRLPARPVLHDRFIIDDRSMLILGTNLNGFGKKQCFVVRTAENVRVGMIRWFGGLWGMAKEWP</sequence>
<name>A0A2X3L265_9BACT</name>
<dbReference type="EMBL" id="LS483254">
    <property type="protein sequence ID" value="SQD93239.1"/>
    <property type="molecule type" value="Genomic_DNA"/>
</dbReference>
<protein>
    <recommendedName>
        <fullName evidence="3">PLD phosphodiesterase domain-containing protein</fullName>
    </recommendedName>
</protein>
<proteinExistence type="predicted"/>
<organism evidence="1 2">
    <name type="scientific">Candidatus Bipolaricaulis anaerobius</name>
    <dbReference type="NCBI Taxonomy" id="2026885"/>
    <lineage>
        <taxon>Bacteria</taxon>
        <taxon>Candidatus Bipolaricaulota</taxon>
        <taxon>Candidatus Bipolaricaulia</taxon>
        <taxon>Candidatus Bipolaricaulales</taxon>
        <taxon>Candidatus Bipolaricaulaceae</taxon>
        <taxon>Candidatus Bipolaricaulis</taxon>
    </lineage>
</organism>
<reference evidence="2" key="1">
    <citation type="submission" date="2018-05" db="EMBL/GenBank/DDBJ databases">
        <authorList>
            <person name="Hao L."/>
        </authorList>
    </citation>
    <scope>NUCLEOTIDE SEQUENCE [LARGE SCALE GENOMIC DNA]</scope>
</reference>
<accession>A0A2X3L265</accession>
<keyword evidence="2" id="KW-1185">Reference proteome</keyword>
<dbReference type="AlphaFoldDB" id="A0A2X3L265"/>
<gene>
    <name evidence="1" type="ORF">BARAN1_1217</name>
</gene>
<evidence type="ECO:0000313" key="1">
    <source>
        <dbReference type="EMBL" id="SQD93239.1"/>
    </source>
</evidence>
<dbReference type="KEGG" id="bana:BARAN1_1217"/>
<dbReference type="Proteomes" id="UP000249818">
    <property type="component" value="Chromosome BARAN1"/>
</dbReference>
<evidence type="ECO:0008006" key="3">
    <source>
        <dbReference type="Google" id="ProtNLM"/>
    </source>
</evidence>